<name>A0AC35TKH2_9BILA</name>
<evidence type="ECO:0000313" key="2">
    <source>
        <dbReference type="WBParaSite" id="RSKR_0000141400.1"/>
    </source>
</evidence>
<sequence length="1374" mass="156591">MRLTNETEDAEQLMLKFLFDQIISLAPPMEEEPQFNLKNILSGELLVILLHKADPNHFDDQIFVKDMYKLFNETTPSLMCKELTDRRKCLRLLGIWMTVIDYYEEVLKKDICLSMDHLLNISKLAYEKDPKEIAELMYFILYIAYEKFPKSKLLSNIPSQFKLTIDDALTKISNIPLSTASTVVLDSSIGRDLTGMIELEMDNLKLNKQVKTCHRHLIKLYKDNLDIKNKMVGLEDVCKSMVFDATQFEVLTSQFEHQKNQFAEFEQDMAIKIQKKDNKIEVQEKELIRLKCELESKKKNIDELCDANCELNFKVTQYRDYCRPYEERYKDGAINCSDLGNHGSNKNGSANSFLNGIGDILFSSKENQQPYATVSSPTLRNKQMAIHILDQFKEGQEEIEKKLVDANKFIAEHVNYISILQKSVKEKDRKIKEVQKNGDKNEKSLDTLNRERDALLKENKDLKSSKDEKEKEIKNLVKELQIRKEYLDVFGTNYENLNTTIANVANLQSTEKEEDILCSQTIDQFSTDNTNLYSKRLVASCKEIVEYSEMAYELLTKMNHFAPNFDFDENTPGNGFRSLVCVCDTVVLHIISVLRSCSLTKSSIMFRVSFYCKEVENYMAVLRFWILASQQLIGSIPYDTNDSLFPPIDKEDYTPYFGVFKGIESLDASCFYSRPLGFQFCPSISKMFKVIGIFLATYSLSWEKGSGPIGSIINSAKFILSPEERASRIIKITREADLEFCKGFWNLPELGTYPKWMGSAMAICEVREIGSHGPLPLETKDGGRVYIPEPTAHTGFRPVKVRILSSVHRYHLSGVGIGNKQPLSPYLIVHCHGGGYVATSSKSHECYLRAWAKQSNIPIAAIDYSLAPENAYPRPTEEVLYSYAYMLNYPEKFGWTGEKICFVGDSAGGNLCTSVALRLIKLNVKRMPDGIVPIYTPYLFQYLPSPSRLLSFMDPLLHMGVLLRCLAAYTMGDLDANKLPLHTDIFTESDKQQEQDVPPGNSNGHKSLLEYFDEVKNGQIGNIFKFDSSSDNVVAFYNISNIADQSEQITDSENQESDSGISNETIPIDDTQDMASAATFLQCQNNFNNYFNTLDHIFPQQLPSALQGTLSGDDNTPLPTLKSLLDLSSKAIPDTVHNLERAHLPRTSAFSIAPSLCTNNQQQHTILNDPLTVFRQTFTTSRLNGEVVKNNQESFNCPDPLQNQQLIPINPCQVELTELHKNEKSLEKEKKSTKRQRSASSQLPLDPAMTEGYTYLQAFLNQFPASQMGTQVQLWQFLLELLGRPQDFGHFITWEGPFGEFKMIDPDEVAKLWGMRKSKPHMNYDKLSRALRYYYDKSIMTKVHGKRYAYKFDFQGLTQQTHSPGYKPFSGGGL</sequence>
<proteinExistence type="predicted"/>
<protein>
    <submittedName>
        <fullName evidence="2">ETS domain-containing protein</fullName>
    </submittedName>
</protein>
<organism evidence="1 2">
    <name type="scientific">Rhabditophanes sp. KR3021</name>
    <dbReference type="NCBI Taxonomy" id="114890"/>
    <lineage>
        <taxon>Eukaryota</taxon>
        <taxon>Metazoa</taxon>
        <taxon>Ecdysozoa</taxon>
        <taxon>Nematoda</taxon>
        <taxon>Chromadorea</taxon>
        <taxon>Rhabditida</taxon>
        <taxon>Tylenchina</taxon>
        <taxon>Panagrolaimomorpha</taxon>
        <taxon>Strongyloidoidea</taxon>
        <taxon>Alloionematidae</taxon>
        <taxon>Rhabditophanes</taxon>
    </lineage>
</organism>
<evidence type="ECO:0000313" key="1">
    <source>
        <dbReference type="Proteomes" id="UP000095286"/>
    </source>
</evidence>
<dbReference type="Proteomes" id="UP000095286">
    <property type="component" value="Unplaced"/>
</dbReference>
<dbReference type="WBParaSite" id="RSKR_0000141400.1">
    <property type="protein sequence ID" value="RSKR_0000141400.1"/>
    <property type="gene ID" value="RSKR_0000141400"/>
</dbReference>
<reference evidence="2" key="1">
    <citation type="submission" date="2016-11" db="UniProtKB">
        <authorList>
            <consortium name="WormBaseParasite"/>
        </authorList>
    </citation>
    <scope>IDENTIFICATION</scope>
    <source>
        <strain evidence="2">KR3021</strain>
    </source>
</reference>
<accession>A0AC35TKH2</accession>